<dbReference type="PANTHER" id="PTHR13789">
    <property type="entry name" value="MONOOXYGENASE"/>
    <property type="match status" value="1"/>
</dbReference>
<sequence>RGNITLTSTEMKVVVVGGGLGGLACAIACRREGIDVEILERSPEVHEVGAGIQIPPNGARIMCDFGLLPQLLEHGSQVRQVHLRRYKDGCLLRSMPFGDDITEEFGVPWIIIHRVDYHRILLDEAIRLGAVLQLGAEVEDVYTDQPAVLLADGRYISADVVIGADGQMSTVRKAVLGSPHSPVPTGDMAYRATFSREQLEALEDKEVNKLCREFAITSWLGPEKHTIFYPLRGGKEFNLVLLRPDNLSSDSRREQGNIEEMRESYSDWDGTLQKLVSCVPSVYKWKLTYLSELDSWTKGSVALLGDACHPTLPYQAQGAAMAVEDGAVIGKLLGLMQAHYLDPRNYGSDPSISTHSPAQDLTAAVLTLYEKCRKARTTRNVQGAIMNRKLFHIPDGLLQMIRDFILGYAGVTRKSDWTWLFSFRQGRTLGLNVLENCERVFEEWRLTL</sequence>
<proteinExistence type="inferred from homology"/>
<organism evidence="7 8">
    <name type="scientific">Penicillium fimorum</name>
    <dbReference type="NCBI Taxonomy" id="1882269"/>
    <lineage>
        <taxon>Eukaryota</taxon>
        <taxon>Fungi</taxon>
        <taxon>Dikarya</taxon>
        <taxon>Ascomycota</taxon>
        <taxon>Pezizomycotina</taxon>
        <taxon>Eurotiomycetes</taxon>
        <taxon>Eurotiomycetidae</taxon>
        <taxon>Eurotiales</taxon>
        <taxon>Aspergillaceae</taxon>
        <taxon>Penicillium</taxon>
    </lineage>
</organism>
<evidence type="ECO:0000256" key="2">
    <source>
        <dbReference type="ARBA" id="ARBA00022630"/>
    </source>
</evidence>
<dbReference type="Gene3D" id="3.50.50.60">
    <property type="entry name" value="FAD/NAD(P)-binding domain"/>
    <property type="match status" value="1"/>
</dbReference>
<evidence type="ECO:0000313" key="8">
    <source>
        <dbReference type="Proteomes" id="UP001149954"/>
    </source>
</evidence>
<feature type="non-terminal residue" evidence="7">
    <location>
        <position position="448"/>
    </location>
</feature>
<gene>
    <name evidence="7" type="ORF">N7463_008446</name>
</gene>
<dbReference type="AlphaFoldDB" id="A0A9W9XQF8"/>
<comment type="similarity">
    <text evidence="1">Belongs to the paxM FAD-dependent monooxygenase family.</text>
</comment>
<dbReference type="GO" id="GO:0004497">
    <property type="term" value="F:monooxygenase activity"/>
    <property type="evidence" value="ECO:0007669"/>
    <property type="project" value="UniProtKB-KW"/>
</dbReference>
<reference evidence="7" key="2">
    <citation type="journal article" date="2023" name="IMA Fungus">
        <title>Comparative genomic study of the Penicillium genus elucidates a diverse pangenome and 15 lateral gene transfer events.</title>
        <authorList>
            <person name="Petersen C."/>
            <person name="Sorensen T."/>
            <person name="Nielsen M.R."/>
            <person name="Sondergaard T.E."/>
            <person name="Sorensen J.L."/>
            <person name="Fitzpatrick D.A."/>
            <person name="Frisvad J.C."/>
            <person name="Nielsen K.L."/>
        </authorList>
    </citation>
    <scope>NUCLEOTIDE SEQUENCE</scope>
    <source>
        <strain evidence="7">IBT 29495</strain>
    </source>
</reference>
<reference evidence="7" key="1">
    <citation type="submission" date="2022-12" db="EMBL/GenBank/DDBJ databases">
        <authorList>
            <person name="Petersen C."/>
        </authorList>
    </citation>
    <scope>NUCLEOTIDE SEQUENCE</scope>
    <source>
        <strain evidence="7">IBT 29495</strain>
    </source>
</reference>
<keyword evidence="2" id="KW-0285">Flavoprotein</keyword>
<evidence type="ECO:0000256" key="1">
    <source>
        <dbReference type="ARBA" id="ARBA00007992"/>
    </source>
</evidence>
<dbReference type="InterPro" id="IPR036188">
    <property type="entry name" value="FAD/NAD-bd_sf"/>
</dbReference>
<dbReference type="Pfam" id="PF01494">
    <property type="entry name" value="FAD_binding_3"/>
    <property type="match status" value="1"/>
</dbReference>
<dbReference type="EMBL" id="JAPWDS010000005">
    <property type="protein sequence ID" value="KAJ5496459.1"/>
    <property type="molecule type" value="Genomic_DNA"/>
</dbReference>
<dbReference type="FunFam" id="3.50.50.60:FF:000115">
    <property type="entry name" value="Salicylate hydroxylase, putative"/>
    <property type="match status" value="1"/>
</dbReference>
<dbReference type="SUPFAM" id="SSF54373">
    <property type="entry name" value="FAD-linked reductases, C-terminal domain"/>
    <property type="match status" value="1"/>
</dbReference>
<evidence type="ECO:0000313" key="7">
    <source>
        <dbReference type="EMBL" id="KAJ5496459.1"/>
    </source>
</evidence>
<comment type="caution">
    <text evidence="7">The sequence shown here is derived from an EMBL/GenBank/DDBJ whole genome shotgun (WGS) entry which is preliminary data.</text>
</comment>
<dbReference type="InterPro" id="IPR050493">
    <property type="entry name" value="FAD-dep_Monooxygenase_BioMet"/>
</dbReference>
<dbReference type="PRINTS" id="PR00420">
    <property type="entry name" value="RNGMNOXGNASE"/>
</dbReference>
<dbReference type="OrthoDB" id="1878542at2759"/>
<protein>
    <recommendedName>
        <fullName evidence="6">FAD-binding domain-containing protein</fullName>
    </recommendedName>
</protein>
<dbReference type="PANTHER" id="PTHR13789:SF311">
    <property type="entry name" value="HYDROXYLASE, PUTATIVE (AFU_ORTHOLOGUE AFUA_5G10180)-RELATED"/>
    <property type="match status" value="1"/>
</dbReference>
<evidence type="ECO:0000256" key="4">
    <source>
        <dbReference type="ARBA" id="ARBA00023002"/>
    </source>
</evidence>
<dbReference type="Proteomes" id="UP001149954">
    <property type="component" value="Unassembled WGS sequence"/>
</dbReference>
<dbReference type="SUPFAM" id="SSF51905">
    <property type="entry name" value="FAD/NAD(P)-binding domain"/>
    <property type="match status" value="1"/>
</dbReference>
<keyword evidence="4" id="KW-0560">Oxidoreductase</keyword>
<evidence type="ECO:0000259" key="6">
    <source>
        <dbReference type="Pfam" id="PF01494"/>
    </source>
</evidence>
<dbReference type="GO" id="GO:0071949">
    <property type="term" value="F:FAD binding"/>
    <property type="evidence" value="ECO:0007669"/>
    <property type="project" value="InterPro"/>
</dbReference>
<accession>A0A9W9XQF8</accession>
<keyword evidence="8" id="KW-1185">Reference proteome</keyword>
<feature type="domain" description="FAD-binding" evidence="6">
    <location>
        <begin position="10"/>
        <end position="334"/>
    </location>
</feature>
<keyword evidence="3" id="KW-0274">FAD</keyword>
<evidence type="ECO:0000256" key="3">
    <source>
        <dbReference type="ARBA" id="ARBA00022827"/>
    </source>
</evidence>
<evidence type="ECO:0000256" key="5">
    <source>
        <dbReference type="ARBA" id="ARBA00023033"/>
    </source>
</evidence>
<name>A0A9W9XQF8_9EURO</name>
<keyword evidence="5" id="KW-0503">Monooxygenase</keyword>
<dbReference type="InterPro" id="IPR002938">
    <property type="entry name" value="FAD-bd"/>
</dbReference>